<evidence type="ECO:0000313" key="1">
    <source>
        <dbReference type="EMBL" id="GKV49017.1"/>
    </source>
</evidence>
<dbReference type="AlphaFoldDB" id="A0AAV5MKP6"/>
<keyword evidence="2" id="KW-1185">Reference proteome</keyword>
<sequence>MNWCKIPPSKVCFEGANQHGKRWLKIVREPTNLVKDG</sequence>
<comment type="caution">
    <text evidence="1">The sequence shown here is derived from an EMBL/GenBank/DDBJ whole genome shotgun (WGS) entry which is preliminary data.</text>
</comment>
<dbReference type="EMBL" id="BPVZ01000281">
    <property type="protein sequence ID" value="GKV49017.1"/>
    <property type="molecule type" value="Genomic_DNA"/>
</dbReference>
<name>A0AAV5MKP6_9ROSI</name>
<gene>
    <name evidence="1" type="ORF">SLEP1_g55791</name>
</gene>
<evidence type="ECO:0000313" key="2">
    <source>
        <dbReference type="Proteomes" id="UP001054252"/>
    </source>
</evidence>
<dbReference type="Proteomes" id="UP001054252">
    <property type="component" value="Unassembled WGS sequence"/>
</dbReference>
<protein>
    <submittedName>
        <fullName evidence="1">Uncharacterized protein</fullName>
    </submittedName>
</protein>
<proteinExistence type="predicted"/>
<organism evidence="1 2">
    <name type="scientific">Rubroshorea leprosula</name>
    <dbReference type="NCBI Taxonomy" id="152421"/>
    <lineage>
        <taxon>Eukaryota</taxon>
        <taxon>Viridiplantae</taxon>
        <taxon>Streptophyta</taxon>
        <taxon>Embryophyta</taxon>
        <taxon>Tracheophyta</taxon>
        <taxon>Spermatophyta</taxon>
        <taxon>Magnoliopsida</taxon>
        <taxon>eudicotyledons</taxon>
        <taxon>Gunneridae</taxon>
        <taxon>Pentapetalae</taxon>
        <taxon>rosids</taxon>
        <taxon>malvids</taxon>
        <taxon>Malvales</taxon>
        <taxon>Dipterocarpaceae</taxon>
        <taxon>Rubroshorea</taxon>
    </lineage>
</organism>
<reference evidence="1 2" key="1">
    <citation type="journal article" date="2021" name="Commun. Biol.">
        <title>The genome of Shorea leprosula (Dipterocarpaceae) highlights the ecological relevance of drought in aseasonal tropical rainforests.</title>
        <authorList>
            <person name="Ng K.K.S."/>
            <person name="Kobayashi M.J."/>
            <person name="Fawcett J.A."/>
            <person name="Hatakeyama M."/>
            <person name="Paape T."/>
            <person name="Ng C.H."/>
            <person name="Ang C.C."/>
            <person name="Tnah L.H."/>
            <person name="Lee C.T."/>
            <person name="Nishiyama T."/>
            <person name="Sese J."/>
            <person name="O'Brien M.J."/>
            <person name="Copetti D."/>
            <person name="Mohd Noor M.I."/>
            <person name="Ong R.C."/>
            <person name="Putra M."/>
            <person name="Sireger I.Z."/>
            <person name="Indrioko S."/>
            <person name="Kosugi Y."/>
            <person name="Izuno A."/>
            <person name="Isagi Y."/>
            <person name="Lee S.L."/>
            <person name="Shimizu K.K."/>
        </authorList>
    </citation>
    <scope>NUCLEOTIDE SEQUENCE [LARGE SCALE GENOMIC DNA]</scope>
    <source>
        <strain evidence="1">214</strain>
    </source>
</reference>
<accession>A0AAV5MKP6</accession>